<evidence type="ECO:0000256" key="5">
    <source>
        <dbReference type="ARBA" id="ARBA00022989"/>
    </source>
</evidence>
<evidence type="ECO:0000256" key="6">
    <source>
        <dbReference type="ARBA" id="ARBA00023136"/>
    </source>
</evidence>
<evidence type="ECO:0000256" key="2">
    <source>
        <dbReference type="ARBA" id="ARBA00022448"/>
    </source>
</evidence>
<comment type="similarity">
    <text evidence="7">Belongs to the MIP/aquaporin (TC 1.A.8) family.</text>
</comment>
<dbReference type="PANTHER" id="PTHR45665">
    <property type="entry name" value="AQUAPORIN-8"/>
    <property type="match status" value="1"/>
</dbReference>
<dbReference type="AlphaFoldDB" id="A0A8T6R6Q4"/>
<keyword evidence="4" id="KW-0677">Repeat</keyword>
<dbReference type="SUPFAM" id="SSF81338">
    <property type="entry name" value="Aquaporin-like"/>
    <property type="match status" value="1"/>
</dbReference>
<evidence type="ECO:0000256" key="4">
    <source>
        <dbReference type="ARBA" id="ARBA00022737"/>
    </source>
</evidence>
<evidence type="ECO:0000313" key="11">
    <source>
        <dbReference type="Proteomes" id="UP000287866"/>
    </source>
</evidence>
<keyword evidence="11" id="KW-1185">Reference proteome</keyword>
<dbReference type="InterPro" id="IPR034294">
    <property type="entry name" value="Aquaporin_transptr"/>
</dbReference>
<reference evidence="10" key="1">
    <citation type="submission" date="2020-03" db="EMBL/GenBank/DDBJ databases">
        <title>Phycicoccus flavus sp. nov., a novel endophytic actinobacterium isolated from branch of Kandelia candel.</title>
        <authorList>
            <person name="Tuo L."/>
        </authorList>
    </citation>
    <scope>NUCLEOTIDE SEQUENCE</scope>
    <source>
        <strain evidence="10">CMS6Z-2</strain>
    </source>
</reference>
<dbReference type="PANTHER" id="PTHR45665:SF9">
    <property type="entry name" value="AQUAPORIN-8"/>
    <property type="match status" value="1"/>
</dbReference>
<feature type="transmembrane region" description="Helical" evidence="9">
    <location>
        <begin position="7"/>
        <end position="28"/>
    </location>
</feature>
<feature type="compositionally biased region" description="Basic and acidic residues" evidence="8">
    <location>
        <begin position="230"/>
        <end position="246"/>
    </location>
</feature>
<sequence length="246" mass="25086">MTPRVRALVAETVGAAGLLAAVVGSGIMATRLTDDVGVQLLANALASVAALGVLIACLAPLSGAHFNPAVSLAQAVRGDLPWRDLPGYVVAQVLGACLGTVLADLMYDLPAVEASRTARGGVGQWLGEVLATAGLLMVVGFVARGGRERQAPLLVAGWILAAYWFTSSTSFANPAVTLARTLSDTFAGIAPADAPGFVLAQLVGVAVGLALMALVAAPRAATTFEAPDPEPAHPRPDRRDHPQEPS</sequence>
<name>A0A8T6R6Q4_9MICO</name>
<comment type="subcellular location">
    <subcellularLocation>
        <location evidence="1">Endomembrane system</location>
        <topology evidence="1">Multi-pass membrane protein</topology>
    </subcellularLocation>
</comment>
<dbReference type="GO" id="GO:0012505">
    <property type="term" value="C:endomembrane system"/>
    <property type="evidence" value="ECO:0007669"/>
    <property type="project" value="UniProtKB-SubCell"/>
</dbReference>
<feature type="transmembrane region" description="Helical" evidence="9">
    <location>
        <begin position="85"/>
        <end position="105"/>
    </location>
</feature>
<dbReference type="GO" id="GO:0015250">
    <property type="term" value="F:water channel activity"/>
    <property type="evidence" value="ECO:0007669"/>
    <property type="project" value="TreeGrafter"/>
</dbReference>
<proteinExistence type="inferred from homology"/>
<keyword evidence="2 7" id="KW-0813">Transport</keyword>
<dbReference type="Proteomes" id="UP000287866">
    <property type="component" value="Unassembled WGS sequence"/>
</dbReference>
<gene>
    <name evidence="10" type="ORF">EPD83_007635</name>
</gene>
<keyword evidence="5 9" id="KW-1133">Transmembrane helix</keyword>
<dbReference type="InterPro" id="IPR023271">
    <property type="entry name" value="Aquaporin-like"/>
</dbReference>
<keyword evidence="6 9" id="KW-0472">Membrane</keyword>
<dbReference type="EMBL" id="SAYU02000019">
    <property type="protein sequence ID" value="NHA67921.1"/>
    <property type="molecule type" value="Genomic_DNA"/>
</dbReference>
<evidence type="ECO:0000256" key="3">
    <source>
        <dbReference type="ARBA" id="ARBA00022692"/>
    </source>
</evidence>
<dbReference type="GO" id="GO:0016020">
    <property type="term" value="C:membrane"/>
    <property type="evidence" value="ECO:0007669"/>
    <property type="project" value="InterPro"/>
</dbReference>
<organism evidence="10 11">
    <name type="scientific">Phycicoccus flavus</name>
    <dbReference type="NCBI Taxonomy" id="2502783"/>
    <lineage>
        <taxon>Bacteria</taxon>
        <taxon>Bacillati</taxon>
        <taxon>Actinomycetota</taxon>
        <taxon>Actinomycetes</taxon>
        <taxon>Micrococcales</taxon>
        <taxon>Intrasporangiaceae</taxon>
        <taxon>Phycicoccus</taxon>
    </lineage>
</organism>
<evidence type="ECO:0000256" key="7">
    <source>
        <dbReference type="RuleBase" id="RU000477"/>
    </source>
</evidence>
<feature type="transmembrane region" description="Helical" evidence="9">
    <location>
        <begin position="125"/>
        <end position="143"/>
    </location>
</feature>
<dbReference type="GO" id="GO:0019755">
    <property type="term" value="P:one-carbon compound transport"/>
    <property type="evidence" value="ECO:0007669"/>
    <property type="project" value="UniProtKB-ARBA"/>
</dbReference>
<evidence type="ECO:0000256" key="8">
    <source>
        <dbReference type="SAM" id="MobiDB-lite"/>
    </source>
</evidence>
<dbReference type="InterPro" id="IPR022357">
    <property type="entry name" value="MIP_CS"/>
</dbReference>
<feature type="transmembrane region" description="Helical" evidence="9">
    <location>
        <begin position="155"/>
        <end position="176"/>
    </location>
</feature>
<evidence type="ECO:0000313" key="10">
    <source>
        <dbReference type="EMBL" id="NHA67921.1"/>
    </source>
</evidence>
<dbReference type="Pfam" id="PF00230">
    <property type="entry name" value="MIP"/>
    <property type="match status" value="1"/>
</dbReference>
<keyword evidence="3 7" id="KW-0812">Transmembrane</keyword>
<feature type="transmembrane region" description="Helical" evidence="9">
    <location>
        <begin position="196"/>
        <end position="217"/>
    </location>
</feature>
<feature type="region of interest" description="Disordered" evidence="8">
    <location>
        <begin position="224"/>
        <end position="246"/>
    </location>
</feature>
<comment type="caution">
    <text evidence="10">The sequence shown here is derived from an EMBL/GenBank/DDBJ whole genome shotgun (WGS) entry which is preliminary data.</text>
</comment>
<evidence type="ECO:0000256" key="9">
    <source>
        <dbReference type="SAM" id="Phobius"/>
    </source>
</evidence>
<accession>A0A8T6R6Q4</accession>
<protein>
    <submittedName>
        <fullName evidence="10">Aquaporin family protein</fullName>
    </submittedName>
</protein>
<dbReference type="PRINTS" id="PR00783">
    <property type="entry name" value="MINTRINSICP"/>
</dbReference>
<dbReference type="InterPro" id="IPR000425">
    <property type="entry name" value="MIP"/>
</dbReference>
<feature type="transmembrane region" description="Helical" evidence="9">
    <location>
        <begin position="40"/>
        <end position="64"/>
    </location>
</feature>
<dbReference type="Gene3D" id="1.20.1080.10">
    <property type="entry name" value="Glycerol uptake facilitator protein"/>
    <property type="match status" value="1"/>
</dbReference>
<dbReference type="PROSITE" id="PS00221">
    <property type="entry name" value="MIP"/>
    <property type="match status" value="1"/>
</dbReference>
<dbReference type="GO" id="GO:0005737">
    <property type="term" value="C:cytoplasm"/>
    <property type="evidence" value="ECO:0007669"/>
    <property type="project" value="UniProtKB-ARBA"/>
</dbReference>
<evidence type="ECO:0000256" key="1">
    <source>
        <dbReference type="ARBA" id="ARBA00004127"/>
    </source>
</evidence>
<dbReference type="RefSeq" id="WP_165566420.1">
    <property type="nucleotide sequence ID" value="NZ_SAYU02000019.1"/>
</dbReference>